<dbReference type="AlphaFoldDB" id="A0A1D6GLF7"/>
<evidence type="ECO:0000256" key="1">
    <source>
        <dbReference type="SAM" id="MobiDB-lite"/>
    </source>
</evidence>
<dbReference type="EMBL" id="CM000781">
    <property type="protein sequence ID" value="AQK64151.1"/>
    <property type="molecule type" value="Genomic_DNA"/>
</dbReference>
<protein>
    <submittedName>
        <fullName evidence="2">Uncharacterized protein</fullName>
    </submittedName>
</protein>
<reference evidence="2" key="1">
    <citation type="submission" date="2015-12" db="EMBL/GenBank/DDBJ databases">
        <title>Update maize B73 reference genome by single molecule sequencing technologies.</title>
        <authorList>
            <consortium name="Maize Genome Sequencing Project"/>
            <person name="Ware D."/>
        </authorList>
    </citation>
    <scope>NUCLEOTIDE SEQUENCE</scope>
    <source>
        <tissue evidence="2">Seedling</tissue>
    </source>
</reference>
<feature type="region of interest" description="Disordered" evidence="1">
    <location>
        <begin position="1"/>
        <end position="71"/>
    </location>
</feature>
<feature type="non-terminal residue" evidence="2">
    <location>
        <position position="1"/>
    </location>
</feature>
<proteinExistence type="predicted"/>
<accession>A0A1D6GLF7</accession>
<sequence length="185" mass="20009">TRAHETGHAPNPSRHYLLPLPSSRQLPSSATRKAAQAPRLCIRPPGAAPLQPALKTRRPEPRATPFAAPPSVSRRLAPALRQLPLPEPSANSYCFKLHRSLGFSECGFTDIYFHRHSLSYPNIVSQFRWSVSHQGLPVRPSCVQQSGTGGRRPLAPAAWALGHSQCGPCGSVHSGLGQLLANPNQ</sequence>
<gene>
    <name evidence="2" type="ORF">ZEAMMB73_Zm00001d013678</name>
</gene>
<feature type="compositionally biased region" description="Low complexity" evidence="1">
    <location>
        <begin position="17"/>
        <end position="29"/>
    </location>
</feature>
<organism evidence="2">
    <name type="scientific">Zea mays</name>
    <name type="common">Maize</name>
    <dbReference type="NCBI Taxonomy" id="4577"/>
    <lineage>
        <taxon>Eukaryota</taxon>
        <taxon>Viridiplantae</taxon>
        <taxon>Streptophyta</taxon>
        <taxon>Embryophyta</taxon>
        <taxon>Tracheophyta</taxon>
        <taxon>Spermatophyta</taxon>
        <taxon>Magnoliopsida</taxon>
        <taxon>Liliopsida</taxon>
        <taxon>Poales</taxon>
        <taxon>Poaceae</taxon>
        <taxon>PACMAD clade</taxon>
        <taxon>Panicoideae</taxon>
        <taxon>Andropogonodae</taxon>
        <taxon>Andropogoneae</taxon>
        <taxon>Tripsacinae</taxon>
        <taxon>Zea</taxon>
    </lineage>
</organism>
<name>A0A1D6GLF7_MAIZE</name>
<evidence type="ECO:0000313" key="2">
    <source>
        <dbReference type="EMBL" id="AQK64151.1"/>
    </source>
</evidence>